<dbReference type="SUPFAM" id="SSF46785">
    <property type="entry name" value="Winged helix' DNA-binding domain"/>
    <property type="match status" value="1"/>
</dbReference>
<dbReference type="VEuPathDB" id="FungiDB:AN8960"/>
<accession>C8VL95</accession>
<proteinExistence type="predicted"/>
<organism evidence="2 3">
    <name type="scientific">Emericella nidulans (strain FGSC A4 / ATCC 38163 / CBS 112.46 / NRRL 194 / M139)</name>
    <name type="common">Aspergillus nidulans</name>
    <dbReference type="NCBI Taxonomy" id="227321"/>
    <lineage>
        <taxon>Eukaryota</taxon>
        <taxon>Fungi</taxon>
        <taxon>Dikarya</taxon>
        <taxon>Ascomycota</taxon>
        <taxon>Pezizomycotina</taxon>
        <taxon>Eurotiomycetes</taxon>
        <taxon>Eurotiomycetidae</taxon>
        <taxon>Eurotiales</taxon>
        <taxon>Aspergillaceae</taxon>
        <taxon>Aspergillus</taxon>
        <taxon>Aspergillus subgen. Nidulantes</taxon>
    </lineage>
</organism>
<reference evidence="3" key="2">
    <citation type="journal article" date="2009" name="Fungal Genet. Biol.">
        <title>The 2008 update of the Aspergillus nidulans genome annotation: a community effort.</title>
        <authorList>
            <person name="Wortman J.R."/>
            <person name="Gilsenan J.M."/>
            <person name="Joardar V."/>
            <person name="Deegan J."/>
            <person name="Clutterbuck J."/>
            <person name="Andersen M.R."/>
            <person name="Archer D."/>
            <person name="Bencina M."/>
            <person name="Braus G."/>
            <person name="Coutinho P."/>
            <person name="von Dohren H."/>
            <person name="Doonan J."/>
            <person name="Driessen A.J."/>
            <person name="Durek P."/>
            <person name="Espeso E."/>
            <person name="Fekete E."/>
            <person name="Flipphi M."/>
            <person name="Estrada C.G."/>
            <person name="Geysens S."/>
            <person name="Goldman G."/>
            <person name="de Groot P.W."/>
            <person name="Hansen K."/>
            <person name="Harris S.D."/>
            <person name="Heinekamp T."/>
            <person name="Helmstaedt K."/>
            <person name="Henrissat B."/>
            <person name="Hofmann G."/>
            <person name="Homan T."/>
            <person name="Horio T."/>
            <person name="Horiuchi H."/>
            <person name="James S."/>
            <person name="Jones M."/>
            <person name="Karaffa L."/>
            <person name="Karanyi Z."/>
            <person name="Kato M."/>
            <person name="Keller N."/>
            <person name="Kelly D.E."/>
            <person name="Kiel J.A."/>
            <person name="Kim J.M."/>
            <person name="van der Klei I.J."/>
            <person name="Klis F.M."/>
            <person name="Kovalchuk A."/>
            <person name="Krasevec N."/>
            <person name="Kubicek C.P."/>
            <person name="Liu B."/>
            <person name="Maccabe A."/>
            <person name="Meyer V."/>
            <person name="Mirabito P."/>
            <person name="Miskei M."/>
            <person name="Mos M."/>
            <person name="Mullins J."/>
            <person name="Nelson D.R."/>
            <person name="Nielsen J."/>
            <person name="Oakley B.R."/>
            <person name="Osmani S.A."/>
            <person name="Pakula T."/>
            <person name="Paszewski A."/>
            <person name="Paulsen I."/>
            <person name="Pilsyk S."/>
            <person name="Pocsi I."/>
            <person name="Punt P.J."/>
            <person name="Ram A.F."/>
            <person name="Ren Q."/>
            <person name="Robellet X."/>
            <person name="Robson G."/>
            <person name="Seiboth B."/>
            <person name="van Solingen P."/>
            <person name="Specht T."/>
            <person name="Sun J."/>
            <person name="Taheri-Talesh N."/>
            <person name="Takeshita N."/>
            <person name="Ussery D."/>
            <person name="vanKuyk P.A."/>
            <person name="Visser H."/>
            <person name="van de Vondervoort P.J."/>
            <person name="de Vries R.P."/>
            <person name="Walton J."/>
            <person name="Xiang X."/>
            <person name="Xiong Y."/>
            <person name="Zeng A.P."/>
            <person name="Brandt B.W."/>
            <person name="Cornell M.J."/>
            <person name="van den Hondel C.A."/>
            <person name="Visser J."/>
            <person name="Oliver S.G."/>
            <person name="Turner G."/>
        </authorList>
    </citation>
    <scope>GENOME REANNOTATION</scope>
    <source>
        <strain evidence="3">FGSC A4 / ATCC 38163 / CBS 112.46 / NRRL 194 / M139</strain>
    </source>
</reference>
<keyword evidence="3" id="KW-1185">Reference proteome</keyword>
<dbReference type="AlphaFoldDB" id="Q5ARX0"/>
<dbReference type="InParanoid" id="Q5ARX0"/>
<dbReference type="HOGENOM" id="CLU_927581_0_0_1"/>
<evidence type="ECO:0000313" key="2">
    <source>
        <dbReference type="EMBL" id="CBF84567.1"/>
    </source>
</evidence>
<reference evidence="3" key="1">
    <citation type="journal article" date="2005" name="Nature">
        <title>Sequencing of Aspergillus nidulans and comparative analysis with A. fumigatus and A. oryzae.</title>
        <authorList>
            <person name="Galagan J.E."/>
            <person name="Calvo S.E."/>
            <person name="Cuomo C."/>
            <person name="Ma L.J."/>
            <person name="Wortman J.R."/>
            <person name="Batzoglou S."/>
            <person name="Lee S.I."/>
            <person name="Basturkmen M."/>
            <person name="Spevak C.C."/>
            <person name="Clutterbuck J."/>
            <person name="Kapitonov V."/>
            <person name="Jurka J."/>
            <person name="Scazzocchio C."/>
            <person name="Farman M."/>
            <person name="Butler J."/>
            <person name="Purcell S."/>
            <person name="Harris S."/>
            <person name="Braus G.H."/>
            <person name="Draht O."/>
            <person name="Busch S."/>
            <person name="D'Enfert C."/>
            <person name="Bouchier C."/>
            <person name="Goldman G.H."/>
            <person name="Bell-Pedersen D."/>
            <person name="Griffiths-Jones S."/>
            <person name="Doonan J.H."/>
            <person name="Yu J."/>
            <person name="Vienken K."/>
            <person name="Pain A."/>
            <person name="Freitag M."/>
            <person name="Selker E.U."/>
            <person name="Archer D.B."/>
            <person name="Penalva M.A."/>
            <person name="Oakley B.R."/>
            <person name="Momany M."/>
            <person name="Tanaka T."/>
            <person name="Kumagai T."/>
            <person name="Asai K."/>
            <person name="Machida M."/>
            <person name="Nierman W.C."/>
            <person name="Denning D.W."/>
            <person name="Caddick M."/>
            <person name="Hynes M."/>
            <person name="Paoletti M."/>
            <person name="Fischer R."/>
            <person name="Miller B."/>
            <person name="Dyer P."/>
            <person name="Sachs M.S."/>
            <person name="Osmani S.A."/>
            <person name="Birren B.W."/>
        </authorList>
    </citation>
    <scope>NUCLEOTIDE SEQUENCE [LARGE SCALE GENOMIC DNA]</scope>
    <source>
        <strain evidence="3">FGSC A4 / ATCC 38163 / CBS 112.46 / NRRL 194 / M139</strain>
    </source>
</reference>
<feature type="compositionally biased region" description="Polar residues" evidence="1">
    <location>
        <begin position="287"/>
        <end position="300"/>
    </location>
</feature>
<dbReference type="EMBL" id="BN001307">
    <property type="protein sequence ID" value="CBF84567.1"/>
    <property type="molecule type" value="Genomic_DNA"/>
</dbReference>
<evidence type="ECO:0000256" key="1">
    <source>
        <dbReference type="SAM" id="MobiDB-lite"/>
    </source>
</evidence>
<dbReference type="PANTHER" id="PTHR43712:SF1">
    <property type="entry name" value="HYPOTHETICAL O-METHYLTRANSFERASE (EUROFUNG)-RELATED"/>
    <property type="match status" value="1"/>
</dbReference>
<dbReference type="GeneID" id="2868265"/>
<dbReference type="Proteomes" id="UP000000560">
    <property type="component" value="Chromosome VII"/>
</dbReference>
<accession>Q5ARX0</accession>
<protein>
    <submittedName>
        <fullName evidence="2">Uncharacterized protein</fullName>
    </submittedName>
</protein>
<dbReference type="PANTHER" id="PTHR43712">
    <property type="entry name" value="PUTATIVE (AFU_ORTHOLOGUE AFUA_4G14580)-RELATED"/>
    <property type="match status" value="1"/>
</dbReference>
<dbReference type="RefSeq" id="XP_682229.1">
    <property type="nucleotide sequence ID" value="XM_677137.1"/>
</dbReference>
<feature type="region of interest" description="Disordered" evidence="1">
    <location>
        <begin position="235"/>
        <end position="300"/>
    </location>
</feature>
<gene>
    <name evidence="2" type="ORF">ANIA_08960</name>
</gene>
<dbReference type="Gene3D" id="1.10.10.10">
    <property type="entry name" value="Winged helix-like DNA-binding domain superfamily/Winged helix DNA-binding domain"/>
    <property type="match status" value="1"/>
</dbReference>
<feature type="compositionally biased region" description="Low complexity" evidence="1">
    <location>
        <begin position="269"/>
        <end position="286"/>
    </location>
</feature>
<dbReference type="GO" id="GO:0044550">
    <property type="term" value="P:secondary metabolite biosynthetic process"/>
    <property type="evidence" value="ECO:0000318"/>
    <property type="project" value="GO_Central"/>
</dbReference>
<dbReference type="KEGG" id="ani:ANIA_08960"/>
<name>Q5ARX0_EMENI</name>
<dbReference type="InterPro" id="IPR036388">
    <property type="entry name" value="WH-like_DNA-bd_sf"/>
</dbReference>
<evidence type="ECO:0000313" key="3">
    <source>
        <dbReference type="Proteomes" id="UP000000560"/>
    </source>
</evidence>
<dbReference type="GO" id="GO:0008757">
    <property type="term" value="F:S-adenosylmethionine-dependent methyltransferase activity"/>
    <property type="evidence" value="ECO:0000318"/>
    <property type="project" value="GO_Central"/>
</dbReference>
<dbReference type="InterPro" id="IPR036390">
    <property type="entry name" value="WH_DNA-bd_sf"/>
</dbReference>
<sequence>MAATAQSQSEEVAVEIKANATVHNREIGTDESVLFEDTRTPHAPQAPSTMNIAIRPNAPQDLPVLLSRVSKLGASYAQNEDEDIRAEYLDAGPPSRSLPATAENAFNVRRAHYAAIETCVDLGVFVSLSKDDTPKTVAELAKATHADPLLLCMLLPQRVLLFSPIWHADKPARLLKHLSTMGVIIETSEDTYLCNGFSTSLSNKRYSDAYPCMFARYLPLYSSFQQSPLIPSLGPTASHTASPACPRFSREPTTPTQAMVAIPRSKTDNASASTSSNSPRNTSPTAQSSITTGQPTVRPT</sequence>